<name>A0A7S4IRJ2_9STRA</name>
<feature type="region of interest" description="Disordered" evidence="1">
    <location>
        <begin position="22"/>
        <end position="69"/>
    </location>
</feature>
<organism evidence="2">
    <name type="scientific">Odontella aurita</name>
    <dbReference type="NCBI Taxonomy" id="265563"/>
    <lineage>
        <taxon>Eukaryota</taxon>
        <taxon>Sar</taxon>
        <taxon>Stramenopiles</taxon>
        <taxon>Ochrophyta</taxon>
        <taxon>Bacillariophyta</taxon>
        <taxon>Mediophyceae</taxon>
        <taxon>Biddulphiophycidae</taxon>
        <taxon>Eupodiscales</taxon>
        <taxon>Odontellaceae</taxon>
        <taxon>Odontella</taxon>
    </lineage>
</organism>
<accession>A0A7S4IRJ2</accession>
<reference evidence="2" key="1">
    <citation type="submission" date="2021-01" db="EMBL/GenBank/DDBJ databases">
        <authorList>
            <person name="Corre E."/>
            <person name="Pelletier E."/>
            <person name="Niang G."/>
            <person name="Scheremetjew M."/>
            <person name="Finn R."/>
            <person name="Kale V."/>
            <person name="Holt S."/>
            <person name="Cochrane G."/>
            <person name="Meng A."/>
            <person name="Brown T."/>
            <person name="Cohen L."/>
        </authorList>
    </citation>
    <scope>NUCLEOTIDE SEQUENCE</scope>
    <source>
        <strain evidence="2">Isolate 1302-5</strain>
    </source>
</reference>
<evidence type="ECO:0000313" key="2">
    <source>
        <dbReference type="EMBL" id="CAE2237504.1"/>
    </source>
</evidence>
<feature type="compositionally biased region" description="Acidic residues" evidence="1">
    <location>
        <begin position="51"/>
        <end position="62"/>
    </location>
</feature>
<gene>
    <name evidence="2" type="ORF">OAUR00152_LOCUS14454</name>
</gene>
<sequence length="117" mass="13738">MLEGYADKDMVTYGYNYRPCDVIRRPDERNDSKSSVRPANDFYEARVRVEAEEEDDDDEGEGETTMTERTIVMSQIPRSAIFFVDRPYTTDQAMRGAFRHEIEIPDDIFPDVWKDQL</sequence>
<feature type="compositionally biased region" description="Basic and acidic residues" evidence="1">
    <location>
        <begin position="22"/>
        <end position="34"/>
    </location>
</feature>
<protein>
    <submittedName>
        <fullName evidence="2">Uncharacterized protein</fullName>
    </submittedName>
</protein>
<proteinExistence type="predicted"/>
<dbReference type="EMBL" id="HBKQ01021319">
    <property type="protein sequence ID" value="CAE2237504.1"/>
    <property type="molecule type" value="Transcribed_RNA"/>
</dbReference>
<dbReference type="AlphaFoldDB" id="A0A7S4IRJ2"/>
<evidence type="ECO:0000256" key="1">
    <source>
        <dbReference type="SAM" id="MobiDB-lite"/>
    </source>
</evidence>